<dbReference type="InterPro" id="IPR019307">
    <property type="entry name" value="RNA-bd_AU-1/RNase_E/G"/>
</dbReference>
<dbReference type="PATRIC" id="fig|999411.4.peg.1961"/>
<dbReference type="CDD" id="cd04453">
    <property type="entry name" value="S1_RNase_E"/>
    <property type="match status" value="1"/>
</dbReference>
<feature type="domain" description="S1 motif" evidence="6">
    <location>
        <begin position="45"/>
        <end position="110"/>
    </location>
</feature>
<proteinExistence type="predicted"/>
<dbReference type="SUPFAM" id="SSF50249">
    <property type="entry name" value="Nucleic acid-binding proteins"/>
    <property type="match status" value="1"/>
</dbReference>
<dbReference type="Gene3D" id="2.40.50.140">
    <property type="entry name" value="Nucleic acid-binding proteins"/>
    <property type="match status" value="1"/>
</dbReference>
<gene>
    <name evidence="7" type="ORF">HMPREF1092_01993</name>
</gene>
<reference evidence="7 8" key="1">
    <citation type="submission" date="2013-01" db="EMBL/GenBank/DDBJ databases">
        <title>The Genome Sequence of Clostridium colicanis 209318.</title>
        <authorList>
            <consortium name="The Broad Institute Genome Sequencing Platform"/>
            <person name="Earl A."/>
            <person name="Ward D."/>
            <person name="Feldgarden M."/>
            <person name="Gevers D."/>
            <person name="Courvalin P."/>
            <person name="Lambert T."/>
            <person name="Walker B."/>
            <person name="Young S.K."/>
            <person name="Zeng Q."/>
            <person name="Gargeya S."/>
            <person name="Fitzgerald M."/>
            <person name="Haas B."/>
            <person name="Abouelleil A."/>
            <person name="Alvarado L."/>
            <person name="Arachchi H.M."/>
            <person name="Berlin A.M."/>
            <person name="Chapman S.B."/>
            <person name="Dewar J."/>
            <person name="Goldberg J."/>
            <person name="Griggs A."/>
            <person name="Gujja S."/>
            <person name="Hansen M."/>
            <person name="Howarth C."/>
            <person name="Imamovic A."/>
            <person name="Larimer J."/>
            <person name="McCowan C."/>
            <person name="Murphy C."/>
            <person name="Neiman D."/>
            <person name="Pearson M."/>
            <person name="Priest M."/>
            <person name="Roberts A."/>
            <person name="Saif S."/>
            <person name="Shea T."/>
            <person name="Sisk P."/>
            <person name="Sykes S."/>
            <person name="Wortman J."/>
            <person name="Nusbaum C."/>
            <person name="Birren B."/>
        </authorList>
    </citation>
    <scope>NUCLEOTIDE SEQUENCE [LARGE SCALE GENOMIC DNA]</scope>
    <source>
        <strain evidence="7 8">209318</strain>
    </source>
</reference>
<dbReference type="AlphaFoldDB" id="N9WEL6"/>
<evidence type="ECO:0000256" key="3">
    <source>
        <dbReference type="ARBA" id="ARBA00022801"/>
    </source>
</evidence>
<dbReference type="SMART" id="SM00316">
    <property type="entry name" value="S1"/>
    <property type="match status" value="1"/>
</dbReference>
<dbReference type="GO" id="GO:0004540">
    <property type="term" value="F:RNA nuclease activity"/>
    <property type="evidence" value="ECO:0007669"/>
    <property type="project" value="InterPro"/>
</dbReference>
<dbReference type="InterPro" id="IPR003029">
    <property type="entry name" value="S1_domain"/>
</dbReference>
<comment type="cofactor">
    <cofactor evidence="1">
        <name>Mg(2+)</name>
        <dbReference type="ChEBI" id="CHEBI:18420"/>
    </cofactor>
</comment>
<dbReference type="InterPro" id="IPR012340">
    <property type="entry name" value="NA-bd_OB-fold"/>
</dbReference>
<name>N9WEL6_9CLOT</name>
<keyword evidence="3" id="KW-0378">Hydrolase</keyword>
<keyword evidence="5" id="KW-0694">RNA-binding</keyword>
<keyword evidence="4" id="KW-0460">Magnesium</keyword>
<dbReference type="GO" id="GO:0016787">
    <property type="term" value="F:hydrolase activity"/>
    <property type="evidence" value="ECO:0007669"/>
    <property type="project" value="UniProtKB-KW"/>
</dbReference>
<evidence type="ECO:0000313" key="7">
    <source>
        <dbReference type="EMBL" id="ENZ01285.1"/>
    </source>
</evidence>
<dbReference type="PANTHER" id="PTHR30001">
    <property type="entry name" value="RIBONUCLEASE"/>
    <property type="match status" value="1"/>
</dbReference>
<evidence type="ECO:0000313" key="8">
    <source>
        <dbReference type="Proteomes" id="UP000013097"/>
    </source>
</evidence>
<keyword evidence="8" id="KW-1185">Reference proteome</keyword>
<evidence type="ECO:0000256" key="5">
    <source>
        <dbReference type="ARBA" id="ARBA00022884"/>
    </source>
</evidence>
<keyword evidence="2" id="KW-0479">Metal-binding</keyword>
<dbReference type="PROSITE" id="PS50126">
    <property type="entry name" value="S1"/>
    <property type="match status" value="1"/>
</dbReference>
<dbReference type="GO" id="GO:0046872">
    <property type="term" value="F:metal ion binding"/>
    <property type="evidence" value="ECO:0007669"/>
    <property type="project" value="UniProtKB-KW"/>
</dbReference>
<dbReference type="GO" id="GO:0006364">
    <property type="term" value="P:rRNA processing"/>
    <property type="evidence" value="ECO:0007669"/>
    <property type="project" value="TreeGrafter"/>
</dbReference>
<dbReference type="Proteomes" id="UP000013097">
    <property type="component" value="Unassembled WGS sequence"/>
</dbReference>
<protein>
    <submittedName>
        <fullName evidence="7">Rne/Rng family ribonuclease</fullName>
    </submittedName>
</protein>
<evidence type="ECO:0000256" key="4">
    <source>
        <dbReference type="ARBA" id="ARBA00022842"/>
    </source>
</evidence>
<dbReference type="eggNOG" id="COG1530">
    <property type="taxonomic scope" value="Bacteria"/>
</dbReference>
<dbReference type="EMBL" id="AGYT01000009">
    <property type="protein sequence ID" value="ENZ01285.1"/>
    <property type="molecule type" value="Genomic_DNA"/>
</dbReference>
<organism evidence="7 8">
    <name type="scientific">Clostridium thermobutyricum</name>
    <dbReference type="NCBI Taxonomy" id="29372"/>
    <lineage>
        <taxon>Bacteria</taxon>
        <taxon>Bacillati</taxon>
        <taxon>Bacillota</taxon>
        <taxon>Clostridia</taxon>
        <taxon>Eubacteriales</taxon>
        <taxon>Clostridiaceae</taxon>
        <taxon>Clostridium</taxon>
    </lineage>
</organism>
<dbReference type="GO" id="GO:0005737">
    <property type="term" value="C:cytoplasm"/>
    <property type="evidence" value="ECO:0007669"/>
    <property type="project" value="TreeGrafter"/>
</dbReference>
<dbReference type="GO" id="GO:0003723">
    <property type="term" value="F:RNA binding"/>
    <property type="evidence" value="ECO:0007669"/>
    <property type="project" value="UniProtKB-KW"/>
</dbReference>
<evidence type="ECO:0000259" key="6">
    <source>
        <dbReference type="PROSITE" id="PS50126"/>
    </source>
</evidence>
<evidence type="ECO:0000256" key="1">
    <source>
        <dbReference type="ARBA" id="ARBA00001946"/>
    </source>
</evidence>
<dbReference type="Pfam" id="PF10150">
    <property type="entry name" value="RNase_E_G"/>
    <property type="match status" value="1"/>
</dbReference>
<comment type="caution">
    <text evidence="7">The sequence shown here is derived from an EMBL/GenBank/DDBJ whole genome shotgun (WGS) entry which is preliminary data.</text>
</comment>
<dbReference type="PANTHER" id="PTHR30001:SF0">
    <property type="entry name" value="RIBONUCLEASE G"/>
    <property type="match status" value="1"/>
</dbReference>
<accession>N9WEL6</accession>
<dbReference type="InterPro" id="IPR004659">
    <property type="entry name" value="RNase_E/G"/>
</dbReference>
<evidence type="ECO:0000256" key="2">
    <source>
        <dbReference type="ARBA" id="ARBA00022723"/>
    </source>
</evidence>
<sequence length="489" mass="56150">MYIGCGIMRDICIERSENLLRVAVRENGIIEECFIEEKTTDPTVGEIYKARVKNIVPGINSIFLDMGLEKEGYMYYSEELKSINIKKGDELLVEVLKEPLGEKGAKVTHKVSIPGKYIVLSKGKTGINFSKRINDDVKKKLILAELEEIEDVSITIRTEGANVPIELLKNEVNRIKDIYNELLRKLNYSNVCERVFGKKAALSKVLIDNIAKDNLRIYVNNSNDEEFIKGFLDKEENIEIVKYDGLRTLFDYLDIEKEILKLRHNKITLQCGGNIVIEKTEAMYVIDVNSGKNIKEKNLQKTVLTTNIEAAREIGKQIMLRNLSGIIVIDFIDLRDKNDRYKVMKEFKNSLSKDGGNSKIFPFTELDLVQISRKRRGKSIYDSIEEKCSQCNGQGKVLRLSYVEQLIKNEILRSLEENTINSFYIEIDSTYKERVSGDIVKFLKNIDGLDKEIYLNYVDGIDGFKVEPIIFLNQKENLKNYLIKGVEKC</sequence>
<dbReference type="HOGENOM" id="CLU_003468_5_3_9"/>